<proteinExistence type="predicted"/>
<feature type="region of interest" description="Disordered" evidence="1">
    <location>
        <begin position="231"/>
        <end position="261"/>
    </location>
</feature>
<comment type="caution">
    <text evidence="2">The sequence shown here is derived from an EMBL/GenBank/DDBJ whole genome shotgun (WGS) entry which is preliminary data.</text>
</comment>
<dbReference type="GO" id="GO:0003677">
    <property type="term" value="F:DNA binding"/>
    <property type="evidence" value="ECO:0007669"/>
    <property type="project" value="InterPro"/>
</dbReference>
<feature type="compositionally biased region" description="Acidic residues" evidence="1">
    <location>
        <begin position="245"/>
        <end position="254"/>
    </location>
</feature>
<dbReference type="Proteomes" id="UP000266861">
    <property type="component" value="Unassembled WGS sequence"/>
</dbReference>
<dbReference type="Pfam" id="PF02178">
    <property type="entry name" value="AT_hook"/>
    <property type="match status" value="2"/>
</dbReference>
<dbReference type="InterPro" id="IPR017956">
    <property type="entry name" value="AT_hook_DNA-bd_motif"/>
</dbReference>
<organism evidence="2 3">
    <name type="scientific">Diversispora epigaea</name>
    <dbReference type="NCBI Taxonomy" id="1348612"/>
    <lineage>
        <taxon>Eukaryota</taxon>
        <taxon>Fungi</taxon>
        <taxon>Fungi incertae sedis</taxon>
        <taxon>Mucoromycota</taxon>
        <taxon>Glomeromycotina</taxon>
        <taxon>Glomeromycetes</taxon>
        <taxon>Diversisporales</taxon>
        <taxon>Diversisporaceae</taxon>
        <taxon>Diversispora</taxon>
    </lineage>
</organism>
<sequence length="261" mass="29285">MNNNSDIDNSTSIGSTSDAPKTRKRGRPRKEKATVSDTPTASTSTSTPAPASKKRGRPRKIQKVEATDHQKITNIKNFIKKNYPSVASGTENLTTNPPKSMEMAKNLWKKVNILHSTGNEIDERKENIFIICKEWLVFILLETETNLDKPPDLIIETPSATEITDYEEQEGNVFKEADGEIVTRAICVLYMNRKQSPLRNSITSNEGEERKLANPIQQTIVINTLNMVQSESQEHASGEYGAGQSDEDEGDFDDEKIRPRF</sequence>
<keyword evidence="3" id="KW-1185">Reference proteome</keyword>
<reference evidence="2 3" key="1">
    <citation type="submission" date="2018-08" db="EMBL/GenBank/DDBJ databases">
        <title>Genome and evolution of the arbuscular mycorrhizal fungus Diversispora epigaea (formerly Glomus versiforme) and its bacterial endosymbionts.</title>
        <authorList>
            <person name="Sun X."/>
            <person name="Fei Z."/>
            <person name="Harrison M."/>
        </authorList>
    </citation>
    <scope>NUCLEOTIDE SEQUENCE [LARGE SCALE GENOMIC DNA]</scope>
    <source>
        <strain evidence="2 3">IT104</strain>
    </source>
</reference>
<feature type="compositionally biased region" description="Basic residues" evidence="1">
    <location>
        <begin position="52"/>
        <end position="61"/>
    </location>
</feature>
<feature type="region of interest" description="Disordered" evidence="1">
    <location>
        <begin position="1"/>
        <end position="68"/>
    </location>
</feature>
<evidence type="ECO:0000256" key="1">
    <source>
        <dbReference type="SAM" id="MobiDB-lite"/>
    </source>
</evidence>
<accession>A0A397GXY2</accession>
<dbReference type="EMBL" id="PQFF01000364">
    <property type="protein sequence ID" value="RHZ55841.1"/>
    <property type="molecule type" value="Genomic_DNA"/>
</dbReference>
<feature type="compositionally biased region" description="Low complexity" evidence="1">
    <location>
        <begin position="38"/>
        <end position="51"/>
    </location>
</feature>
<gene>
    <name evidence="2" type="ORF">Glove_410g88</name>
</gene>
<name>A0A397GXY2_9GLOM</name>
<feature type="compositionally biased region" description="Low complexity" evidence="1">
    <location>
        <begin position="1"/>
        <end position="18"/>
    </location>
</feature>
<dbReference type="AlphaFoldDB" id="A0A397GXY2"/>
<evidence type="ECO:0000313" key="3">
    <source>
        <dbReference type="Proteomes" id="UP000266861"/>
    </source>
</evidence>
<protein>
    <submittedName>
        <fullName evidence="2">Uncharacterized protein</fullName>
    </submittedName>
</protein>
<evidence type="ECO:0000313" key="2">
    <source>
        <dbReference type="EMBL" id="RHZ55841.1"/>
    </source>
</evidence>